<evidence type="ECO:0000256" key="3">
    <source>
        <dbReference type="ARBA" id="ARBA00023242"/>
    </source>
</evidence>
<feature type="region of interest" description="Disordered" evidence="5">
    <location>
        <begin position="280"/>
        <end position="301"/>
    </location>
</feature>
<dbReference type="EMBL" id="JACTNZ010000010">
    <property type="protein sequence ID" value="KAG5527211.1"/>
    <property type="molecule type" value="Genomic_DNA"/>
</dbReference>
<keyword evidence="3 4" id="KW-0539">Nucleus</keyword>
<protein>
    <recommendedName>
        <fullName evidence="4">Pescadillo homolog</fullName>
    </recommendedName>
</protein>
<dbReference type="CDD" id="cd17709">
    <property type="entry name" value="BRCT_pescadillo_like"/>
    <property type="match status" value="1"/>
</dbReference>
<dbReference type="GO" id="GO:0000463">
    <property type="term" value="P:maturation of LSU-rRNA from tricistronic rRNA transcript (SSU-rRNA, 5.8S rRNA, LSU-rRNA)"/>
    <property type="evidence" value="ECO:0007669"/>
    <property type="project" value="UniProtKB-UniRule"/>
</dbReference>
<feature type="compositionally biased region" description="Basic and acidic residues" evidence="5">
    <location>
        <begin position="588"/>
        <end position="605"/>
    </location>
</feature>
<dbReference type="InterPro" id="IPR010613">
    <property type="entry name" value="PES"/>
</dbReference>
<dbReference type="PANTHER" id="PTHR12221:SF6">
    <property type="entry name" value="PESCADILLO HOMOLOG"/>
    <property type="match status" value="1"/>
</dbReference>
<evidence type="ECO:0000256" key="2">
    <source>
        <dbReference type="ARBA" id="ARBA00022552"/>
    </source>
</evidence>
<dbReference type="AlphaFoldDB" id="A0AAV6IFA4"/>
<dbReference type="SUPFAM" id="SSF52113">
    <property type="entry name" value="BRCT domain"/>
    <property type="match status" value="1"/>
</dbReference>
<dbReference type="Pfam" id="PF06732">
    <property type="entry name" value="Pescadillo_N"/>
    <property type="match status" value="1"/>
</dbReference>
<evidence type="ECO:0000313" key="9">
    <source>
        <dbReference type="Proteomes" id="UP000823749"/>
    </source>
</evidence>
<dbReference type="GO" id="GO:0003723">
    <property type="term" value="F:RNA binding"/>
    <property type="evidence" value="ECO:0007669"/>
    <property type="project" value="TreeGrafter"/>
</dbReference>
<dbReference type="GO" id="GO:0030687">
    <property type="term" value="C:preribosome, large subunit precursor"/>
    <property type="evidence" value="ECO:0007669"/>
    <property type="project" value="UniProtKB-UniRule"/>
</dbReference>
<comment type="subcellular location">
    <subcellularLocation>
        <location evidence="4">Nucleus</location>
        <location evidence="4">Nucleolus</location>
    </subcellularLocation>
    <subcellularLocation>
        <location evidence="4">Nucleus</location>
        <location evidence="4">Nucleoplasm</location>
    </subcellularLocation>
</comment>
<dbReference type="InterPro" id="IPR001357">
    <property type="entry name" value="BRCT_dom"/>
</dbReference>
<accession>A0AAV6IFA4</accession>
<dbReference type="GO" id="GO:0005654">
    <property type="term" value="C:nucleoplasm"/>
    <property type="evidence" value="ECO:0007669"/>
    <property type="project" value="UniProtKB-SubCell"/>
</dbReference>
<keyword evidence="6" id="KW-0472">Membrane</keyword>
<sequence length="605" mass="69423">MPKHYRPPGKKKEGNAARYITRSQAVKHLQVSLPVFRRLCILKGIFPREPKKKVKGNHHTYYHTKDILFLKHEPLLEKFRDIRAYDRKVKKALSKKNRDLAERLLTRKPDYTLDMLIRERLNLNDHFVYTAFLASIRSLYLQITMFGTLVGIFVLSLLFILRLRLSHEWQAYISRTHKLRKTFISVKGIYYQVEVEGQKVTWLTPHALQQVVPEGVDYNIMLTFLEFYETLLAFVNFKLYHSINVKYPPILDPRLEALAADLYALARFIDANSKVPALESQSVSSSGSEQAEAQQKGSELDESELRLAQLQHQLPSNEPGALMHLMENASGEEEDDEETRECKALFKNTKFFLSREVPRESMLFVIPAFGGVVSWEGEGAPFDESDQSITHQIVDRPTQGHRFLSREYVQPQWVYDSVNARIILPVEEYLVGRVPPPHLSPFVDNEAEGYVPEYAETIRRLQVAARKEVLPMPGLGKEDLDDPQNLLAEGIISRAEAIEAAEKKQKMSFLQKQYLDELKMELNGVQYSADSSANKQNSAEETKAGEESLPESQQDADDAANLSTVLMSRRKRRLLEAMEIGKKRKKDHVGLLKERKKNIEAKKSG</sequence>
<dbReference type="Proteomes" id="UP000823749">
    <property type="component" value="Chromosome 10"/>
</dbReference>
<feature type="compositionally biased region" description="Low complexity" evidence="5">
    <location>
        <begin position="280"/>
        <end position="295"/>
    </location>
</feature>
<dbReference type="HAMAP" id="MF_03028">
    <property type="entry name" value="Pescadillo"/>
    <property type="match status" value="1"/>
</dbReference>
<keyword evidence="9" id="KW-1185">Reference proteome</keyword>
<dbReference type="GO" id="GO:0043021">
    <property type="term" value="F:ribonucleoprotein complex binding"/>
    <property type="evidence" value="ECO:0007669"/>
    <property type="project" value="UniProtKB-UniRule"/>
</dbReference>
<dbReference type="PANTHER" id="PTHR12221">
    <property type="entry name" value="PESCADILLO - RELATED"/>
    <property type="match status" value="1"/>
</dbReference>
<dbReference type="GO" id="GO:0070545">
    <property type="term" value="C:PeBoW complex"/>
    <property type="evidence" value="ECO:0007669"/>
    <property type="project" value="TreeGrafter"/>
</dbReference>
<name>A0AAV6IFA4_9ERIC</name>
<evidence type="ECO:0000313" key="8">
    <source>
        <dbReference type="EMBL" id="KAG5527211.1"/>
    </source>
</evidence>
<feature type="region of interest" description="Disordered" evidence="5">
    <location>
        <begin position="585"/>
        <end position="605"/>
    </location>
</feature>
<comment type="caution">
    <text evidence="8">The sequence shown here is derived from an EMBL/GenBank/DDBJ whole genome shotgun (WGS) entry which is preliminary data.</text>
</comment>
<keyword evidence="1 4" id="KW-0690">Ribosome biogenesis</keyword>
<dbReference type="Gene3D" id="3.40.50.10190">
    <property type="entry name" value="BRCT domain"/>
    <property type="match status" value="1"/>
</dbReference>
<dbReference type="GO" id="GO:0000466">
    <property type="term" value="P:maturation of 5.8S rRNA from tricistronic rRNA transcript (SSU-rRNA, 5.8S rRNA, LSU-rRNA)"/>
    <property type="evidence" value="ECO:0007669"/>
    <property type="project" value="UniProtKB-UniRule"/>
</dbReference>
<evidence type="ECO:0000256" key="4">
    <source>
        <dbReference type="HAMAP-Rule" id="MF_03028"/>
    </source>
</evidence>
<evidence type="ECO:0000259" key="7">
    <source>
        <dbReference type="PROSITE" id="PS50172"/>
    </source>
</evidence>
<keyword evidence="6" id="KW-0812">Transmembrane</keyword>
<reference evidence="8" key="1">
    <citation type="submission" date="2020-08" db="EMBL/GenBank/DDBJ databases">
        <title>Plant Genome Project.</title>
        <authorList>
            <person name="Zhang R.-G."/>
        </authorList>
    </citation>
    <scope>NUCLEOTIDE SEQUENCE</scope>
    <source>
        <strain evidence="8">WSP0</strain>
        <tissue evidence="8">Leaf</tissue>
    </source>
</reference>
<feature type="region of interest" description="Disordered" evidence="5">
    <location>
        <begin position="529"/>
        <end position="565"/>
    </location>
</feature>
<evidence type="ECO:0000256" key="1">
    <source>
        <dbReference type="ARBA" id="ARBA00022517"/>
    </source>
</evidence>
<comment type="function">
    <text evidence="4">Required for maturation of ribosomal RNAs and formation of the large ribosomal subunit.</text>
</comment>
<proteinExistence type="inferred from homology"/>
<keyword evidence="2 4" id="KW-0698">rRNA processing</keyword>
<feature type="transmembrane region" description="Helical" evidence="6">
    <location>
        <begin position="139"/>
        <end position="161"/>
    </location>
</feature>
<dbReference type="FunFam" id="3.40.50.10190:FF:000002">
    <property type="entry name" value="Pescadillo homolog"/>
    <property type="match status" value="1"/>
</dbReference>
<evidence type="ECO:0000256" key="5">
    <source>
        <dbReference type="SAM" id="MobiDB-lite"/>
    </source>
</evidence>
<gene>
    <name evidence="8" type="ORF">RHGRI_028196</name>
</gene>
<keyword evidence="6" id="KW-1133">Transmembrane helix</keyword>
<feature type="domain" description="BRCT" evidence="7">
    <location>
        <begin position="341"/>
        <end position="431"/>
    </location>
</feature>
<organism evidence="8 9">
    <name type="scientific">Rhododendron griersonianum</name>
    <dbReference type="NCBI Taxonomy" id="479676"/>
    <lineage>
        <taxon>Eukaryota</taxon>
        <taxon>Viridiplantae</taxon>
        <taxon>Streptophyta</taxon>
        <taxon>Embryophyta</taxon>
        <taxon>Tracheophyta</taxon>
        <taxon>Spermatophyta</taxon>
        <taxon>Magnoliopsida</taxon>
        <taxon>eudicotyledons</taxon>
        <taxon>Gunneridae</taxon>
        <taxon>Pentapetalae</taxon>
        <taxon>asterids</taxon>
        <taxon>Ericales</taxon>
        <taxon>Ericaceae</taxon>
        <taxon>Ericoideae</taxon>
        <taxon>Rhodoreae</taxon>
        <taxon>Rhododendron</taxon>
    </lineage>
</organism>
<dbReference type="InterPro" id="IPR036420">
    <property type="entry name" value="BRCT_dom_sf"/>
</dbReference>
<comment type="similarity">
    <text evidence="4">Belongs to the pescadillo family.</text>
</comment>
<dbReference type="PROSITE" id="PS50172">
    <property type="entry name" value="BRCT"/>
    <property type="match status" value="1"/>
</dbReference>
<evidence type="ECO:0000256" key="6">
    <source>
        <dbReference type="SAM" id="Phobius"/>
    </source>
</evidence>